<accession>A0AAU9TPG9</accession>
<reference evidence="2" key="1">
    <citation type="submission" date="2022-03" db="EMBL/GenBank/DDBJ databases">
        <authorList>
            <person name="Tunstrom K."/>
        </authorList>
    </citation>
    <scope>NUCLEOTIDE SEQUENCE</scope>
</reference>
<name>A0AAU9TPG9_EUPED</name>
<evidence type="ECO:0000259" key="1">
    <source>
        <dbReference type="Pfam" id="PF09588"/>
    </source>
</evidence>
<dbReference type="AlphaFoldDB" id="A0AAU9TPG9"/>
<dbReference type="EMBL" id="CAKOGL010000007">
    <property type="protein sequence ID" value="CAH2088604.1"/>
    <property type="molecule type" value="Genomic_DNA"/>
</dbReference>
<proteinExistence type="predicted"/>
<comment type="caution">
    <text evidence="2">The sequence shown here is derived from an EMBL/GenBank/DDBJ whole genome shotgun (WGS) entry which is preliminary data.</text>
</comment>
<dbReference type="InterPro" id="IPR011604">
    <property type="entry name" value="PDDEXK-like_dom_sf"/>
</dbReference>
<dbReference type="Pfam" id="PF09588">
    <property type="entry name" value="YqaJ"/>
    <property type="match status" value="1"/>
</dbReference>
<feature type="domain" description="YqaJ viral recombinase" evidence="1">
    <location>
        <begin position="2"/>
        <end position="52"/>
    </location>
</feature>
<keyword evidence="3" id="KW-1185">Reference proteome</keyword>
<evidence type="ECO:0000313" key="3">
    <source>
        <dbReference type="Proteomes" id="UP001153954"/>
    </source>
</evidence>
<protein>
    <recommendedName>
        <fullName evidence="1">YqaJ viral recombinase domain-containing protein</fullName>
    </recommendedName>
</protein>
<dbReference type="PANTHER" id="PTHR39953:SF1">
    <property type="entry name" value="RE54151P"/>
    <property type="match status" value="1"/>
</dbReference>
<dbReference type="GO" id="GO:0006281">
    <property type="term" value="P:DNA repair"/>
    <property type="evidence" value="ECO:0007669"/>
    <property type="project" value="UniProtKB-ARBA"/>
</dbReference>
<dbReference type="Gene3D" id="3.90.320.10">
    <property type="match status" value="1"/>
</dbReference>
<dbReference type="SUPFAM" id="SSF52980">
    <property type="entry name" value="Restriction endonuclease-like"/>
    <property type="match status" value="1"/>
</dbReference>
<dbReference type="Proteomes" id="UP001153954">
    <property type="component" value="Unassembled WGS sequence"/>
</dbReference>
<evidence type="ECO:0000313" key="2">
    <source>
        <dbReference type="EMBL" id="CAH2088604.1"/>
    </source>
</evidence>
<dbReference type="InterPro" id="IPR011335">
    <property type="entry name" value="Restrct_endonuc-II-like"/>
</dbReference>
<organism evidence="2 3">
    <name type="scientific">Euphydryas editha</name>
    <name type="common">Edith's checkerspot</name>
    <dbReference type="NCBI Taxonomy" id="104508"/>
    <lineage>
        <taxon>Eukaryota</taxon>
        <taxon>Metazoa</taxon>
        <taxon>Ecdysozoa</taxon>
        <taxon>Arthropoda</taxon>
        <taxon>Hexapoda</taxon>
        <taxon>Insecta</taxon>
        <taxon>Pterygota</taxon>
        <taxon>Neoptera</taxon>
        <taxon>Endopterygota</taxon>
        <taxon>Lepidoptera</taxon>
        <taxon>Glossata</taxon>
        <taxon>Ditrysia</taxon>
        <taxon>Papilionoidea</taxon>
        <taxon>Nymphalidae</taxon>
        <taxon>Nymphalinae</taxon>
        <taxon>Euphydryas</taxon>
    </lineage>
</organism>
<dbReference type="InterPro" id="IPR019080">
    <property type="entry name" value="YqaJ_viral_recombinase"/>
</dbReference>
<dbReference type="PANTHER" id="PTHR39953">
    <property type="entry name" value="RE54151P"/>
    <property type="match status" value="1"/>
</dbReference>
<sequence>MIAVTPDGITSDAVIEVKCPTSETTKANYINNGVVTEKYIAQVQLQMYVTNMKKGYFCVAHPDFEKTRKVDIILIKSDNEYIARLLLSVSSFWIANIYPLLKRSTSLTKMY</sequence>
<gene>
    <name evidence="2" type="ORF">EEDITHA_LOCUS4747</name>
</gene>